<evidence type="ECO:0000256" key="3">
    <source>
        <dbReference type="ARBA" id="ARBA00022833"/>
    </source>
</evidence>
<dbReference type="InterPro" id="IPR043135">
    <property type="entry name" value="Fur_C"/>
</dbReference>
<keyword evidence="2" id="KW-0678">Repressor</keyword>
<name>E3CYS8_9BACT</name>
<dbReference type="Gene3D" id="1.10.10.10">
    <property type="entry name" value="Winged helix-like DNA-binding domain superfamily/Winged helix DNA-binding domain"/>
    <property type="match status" value="1"/>
</dbReference>
<dbReference type="EMBL" id="CM001022">
    <property type="protein sequence ID" value="EFQ23706.1"/>
    <property type="molecule type" value="Genomic_DNA"/>
</dbReference>
<proteinExistence type="inferred from homology"/>
<dbReference type="InterPro" id="IPR002481">
    <property type="entry name" value="FUR"/>
</dbReference>
<dbReference type="AlphaFoldDB" id="E3CYS8"/>
<dbReference type="PANTHER" id="PTHR33202:SF8">
    <property type="entry name" value="PEROXIDE-RESPONSIVE REPRESSOR PERR"/>
    <property type="match status" value="1"/>
</dbReference>
<dbReference type="OrthoDB" id="8659436at2"/>
<comment type="cofactor">
    <cofactor evidence="7">
        <name>Zn(2+)</name>
        <dbReference type="ChEBI" id="CHEBI:29105"/>
    </cofactor>
    <text evidence="7">Binds 1 zinc ion per subunit.</text>
</comment>
<feature type="binding site" evidence="7">
    <location>
        <position position="97"/>
    </location>
    <ligand>
        <name>Zn(2+)</name>
        <dbReference type="ChEBI" id="CHEBI:29105"/>
    </ligand>
</feature>
<feature type="binding site" evidence="7">
    <location>
        <position position="131"/>
    </location>
    <ligand>
        <name>Zn(2+)</name>
        <dbReference type="ChEBI" id="CHEBI:29105"/>
    </ligand>
</feature>
<dbReference type="PANTHER" id="PTHR33202">
    <property type="entry name" value="ZINC UPTAKE REGULATION PROTEIN"/>
    <property type="match status" value="1"/>
</dbReference>
<feature type="binding site" evidence="7">
    <location>
        <position position="94"/>
    </location>
    <ligand>
        <name>Zn(2+)</name>
        <dbReference type="ChEBI" id="CHEBI:29105"/>
    </ligand>
</feature>
<evidence type="ECO:0000256" key="7">
    <source>
        <dbReference type="PIRSR" id="PIRSR602481-1"/>
    </source>
</evidence>
<evidence type="ECO:0000256" key="1">
    <source>
        <dbReference type="ARBA" id="ARBA00007957"/>
    </source>
</evidence>
<evidence type="ECO:0000313" key="8">
    <source>
        <dbReference type="EMBL" id="EFQ23706.1"/>
    </source>
</evidence>
<keyword evidence="6" id="KW-0804">Transcription</keyword>
<dbReference type="InterPro" id="IPR036388">
    <property type="entry name" value="WH-like_DNA-bd_sf"/>
</dbReference>
<feature type="binding site" evidence="7">
    <location>
        <position position="134"/>
    </location>
    <ligand>
        <name>Zn(2+)</name>
        <dbReference type="ChEBI" id="CHEBI:29105"/>
    </ligand>
</feature>
<organism evidence="8 9">
    <name type="scientific">Aminomonas paucivorans DSM 12260</name>
    <dbReference type="NCBI Taxonomy" id="584708"/>
    <lineage>
        <taxon>Bacteria</taxon>
        <taxon>Thermotogati</taxon>
        <taxon>Synergistota</taxon>
        <taxon>Synergistia</taxon>
        <taxon>Synergistales</taxon>
        <taxon>Synergistaceae</taxon>
        <taxon>Aminomonas</taxon>
    </lineage>
</organism>
<keyword evidence="3 7" id="KW-0862">Zinc</keyword>
<dbReference type="STRING" id="584708.Apau_1282"/>
<dbReference type="RefSeq" id="WP_006300908.1">
    <property type="nucleotide sequence ID" value="NZ_CM001022.1"/>
</dbReference>
<reference evidence="8 9" key="1">
    <citation type="journal article" date="2010" name="Stand. Genomic Sci.">
        <title>Non-contiguous finished genome sequence of Aminomonas paucivorans type strain (GLU-3).</title>
        <authorList>
            <person name="Pitluck S."/>
            <person name="Yasawong M."/>
            <person name="Held B."/>
            <person name="Lapidus A."/>
            <person name="Nolan M."/>
            <person name="Copeland A."/>
            <person name="Lucas S."/>
            <person name="Del Rio T.G."/>
            <person name="Tice H."/>
            <person name="Cheng J.F."/>
            <person name="Chertkov O."/>
            <person name="Goodwin L."/>
            <person name="Tapia R."/>
            <person name="Han C."/>
            <person name="Liolios K."/>
            <person name="Ivanova N."/>
            <person name="Mavromatis K."/>
            <person name="Ovchinnikova G."/>
            <person name="Pati A."/>
            <person name="Chen A."/>
            <person name="Palaniappan K."/>
            <person name="Land M."/>
            <person name="Hauser L."/>
            <person name="Chang Y.J."/>
            <person name="Jeffries C.D."/>
            <person name="Pukall R."/>
            <person name="Spring S."/>
            <person name="Rohde M."/>
            <person name="Sikorski J."/>
            <person name="Goker M."/>
            <person name="Woyke T."/>
            <person name="Bristow J."/>
            <person name="Eisen J.A."/>
            <person name="Markowitz V."/>
            <person name="Hugenholtz P."/>
            <person name="Kyrpides N.C."/>
            <person name="Klenk H.P."/>
        </authorList>
    </citation>
    <scope>NUCLEOTIDE SEQUENCE [LARGE SCALE GENOMIC DNA]</scope>
    <source>
        <strain evidence="8 9">DSM 12260</strain>
    </source>
</reference>
<dbReference type="Gene3D" id="3.30.1490.190">
    <property type="match status" value="1"/>
</dbReference>
<dbReference type="InterPro" id="IPR036390">
    <property type="entry name" value="WH_DNA-bd_sf"/>
</dbReference>
<protein>
    <submittedName>
        <fullName evidence="8">Ferric uptake regulator, Fur family</fullName>
    </submittedName>
</protein>
<keyword evidence="4" id="KW-0805">Transcription regulation</keyword>
<keyword evidence="9" id="KW-1185">Reference proteome</keyword>
<dbReference type="Proteomes" id="UP000005096">
    <property type="component" value="Chromosome"/>
</dbReference>
<dbReference type="SUPFAM" id="SSF46785">
    <property type="entry name" value="Winged helix' DNA-binding domain"/>
    <property type="match status" value="1"/>
</dbReference>
<dbReference type="eggNOG" id="COG0735">
    <property type="taxonomic scope" value="Bacteria"/>
</dbReference>
<comment type="similarity">
    <text evidence="1">Belongs to the Fur family.</text>
</comment>
<evidence type="ECO:0000313" key="9">
    <source>
        <dbReference type="Proteomes" id="UP000005096"/>
    </source>
</evidence>
<dbReference type="GO" id="GO:0008270">
    <property type="term" value="F:zinc ion binding"/>
    <property type="evidence" value="ECO:0007669"/>
    <property type="project" value="TreeGrafter"/>
</dbReference>
<evidence type="ECO:0000256" key="2">
    <source>
        <dbReference type="ARBA" id="ARBA00022491"/>
    </source>
</evidence>
<gene>
    <name evidence="8" type="ORF">Apau_1282</name>
</gene>
<keyword evidence="5" id="KW-0238">DNA-binding</keyword>
<evidence type="ECO:0000256" key="4">
    <source>
        <dbReference type="ARBA" id="ARBA00023015"/>
    </source>
</evidence>
<dbReference type="GO" id="GO:0000976">
    <property type="term" value="F:transcription cis-regulatory region binding"/>
    <property type="evidence" value="ECO:0007669"/>
    <property type="project" value="TreeGrafter"/>
</dbReference>
<dbReference type="GO" id="GO:0045892">
    <property type="term" value="P:negative regulation of DNA-templated transcription"/>
    <property type="evidence" value="ECO:0007669"/>
    <property type="project" value="TreeGrafter"/>
</dbReference>
<dbReference type="PaxDb" id="584708-Apau_1282"/>
<keyword evidence="7" id="KW-0479">Metal-binding</keyword>
<evidence type="ECO:0000256" key="5">
    <source>
        <dbReference type="ARBA" id="ARBA00023125"/>
    </source>
</evidence>
<evidence type="ECO:0000256" key="6">
    <source>
        <dbReference type="ARBA" id="ARBA00023163"/>
    </source>
</evidence>
<sequence>MWTVEDGIRRLKDRGAKITAQRIAILKRLEGRTDHPSADRLFQEVKEEFPTLSIATIYSTTQILADAGLLKVLSIDEKRVYFDPGTHPHGHFLCTRCGRLLDVGLPEEMKLQVELEGAQVDRLEFFLYGVCPRCL</sequence>
<dbReference type="CDD" id="cd07153">
    <property type="entry name" value="Fur_like"/>
    <property type="match status" value="1"/>
</dbReference>
<dbReference type="Pfam" id="PF01475">
    <property type="entry name" value="FUR"/>
    <property type="match status" value="1"/>
</dbReference>
<dbReference type="GO" id="GO:1900376">
    <property type="term" value="P:regulation of secondary metabolite biosynthetic process"/>
    <property type="evidence" value="ECO:0007669"/>
    <property type="project" value="TreeGrafter"/>
</dbReference>
<dbReference type="GO" id="GO:0003700">
    <property type="term" value="F:DNA-binding transcription factor activity"/>
    <property type="evidence" value="ECO:0007669"/>
    <property type="project" value="InterPro"/>
</dbReference>
<accession>E3CYS8</accession>
<dbReference type="HOGENOM" id="CLU_096072_4_2_0"/>